<dbReference type="Proteomes" id="UP000197138">
    <property type="component" value="Unassembled WGS sequence"/>
</dbReference>
<dbReference type="PANTHER" id="PTHR12542:SF93">
    <property type="entry name" value="EXOCYST COMPLEX COMPONENT EXO70C2"/>
    <property type="match status" value="1"/>
</dbReference>
<proteinExistence type="inferred from homology"/>
<comment type="function">
    <text evidence="3">Component of the exocyst complex.</text>
</comment>
<evidence type="ECO:0000259" key="5">
    <source>
        <dbReference type="Pfam" id="PF03081"/>
    </source>
</evidence>
<dbReference type="EMBL" id="MTKT01004609">
    <property type="protein sequence ID" value="OWM70723.1"/>
    <property type="molecule type" value="Genomic_DNA"/>
</dbReference>
<keyword evidence="9" id="KW-1185">Reference proteome</keyword>
<dbReference type="Pfam" id="PF03081">
    <property type="entry name" value="Exo70_C"/>
    <property type="match status" value="1"/>
</dbReference>
<feature type="domain" description="Exocyst complex subunit Exo70 C-terminal" evidence="5">
    <location>
        <begin position="307"/>
        <end position="681"/>
    </location>
</feature>
<dbReference type="Proteomes" id="UP000233551">
    <property type="component" value="Unassembled WGS sequence"/>
</dbReference>
<sequence>MDKAPPEKSSSFAHKDREAWEESNPSAAPPDSPAAVEAKVEGDGTPSVNNVDKIEEEKEEKEEGKEAEESVEANPPEDATPKGDDDAPHSFDKILEDIDNFLSYLAVETETNTSLEVHELSIHRFLDLVQEKVSNYIADVEEGKSRWGQHPDDDSSILQAVARVSKLNASLDGSKWGESSGLLINRVGRIHQQAMALLEDEFRALLEDCKPVNVDNNGDENKDTKQEGDDHVEDGDKSLDYPQDAVSHLNKIAKEMISGGYETECCQVFILMRRNTIDELLSKIGFDGISMDDVQKMHWESLQREITKWVETLKQSVGVYFPSELKLIESVFTGCPDTSAYLFCNLTRSIMIQMLNFAESIAISKRSPEKLFKFLDMYEALRDMDPIINGLFGEDKGHEFVKSELVTARSRLGEATVSIFCDLENSIRSDTAKNVVPGGAIHPLTRYIMNYLELTCEYKDTLEQVFRDHLKIERADSNNRAEFQGDNSAQYQDPNEAEKSQFSLQIAKVMDLLDSYLEKKAKLYKDISLSSIFMMNNGRYILQKVKGSPQINELMGDQWRRKKSSDLRQCHKNYQRETWNKVLGCLRDDHGLTVNGKVMKPELKERFKNFNAMFDEIHKTQSSWVVCDEQLQSELRVSISAVVIPAYRSFLGRFAQTLTPGRQSEKYIKYQSDDLETLIDELFDGNPAMTGKRK</sequence>
<dbReference type="SUPFAM" id="SSF74788">
    <property type="entry name" value="Cullin repeat-like"/>
    <property type="match status" value="1"/>
</dbReference>
<name>A0A218WDW5_PUNGR</name>
<protein>
    <recommendedName>
        <fullName evidence="3">Exocyst subunit Exo70 family protein</fullName>
    </recommendedName>
</protein>
<evidence type="ECO:0000313" key="6">
    <source>
        <dbReference type="EMBL" id="OWM70723.1"/>
    </source>
</evidence>
<accession>A0A218WDW5</accession>
<gene>
    <name evidence="6" type="ORF">CDL15_Pgr014396</name>
    <name evidence="7" type="ORF">CRG98_035048</name>
</gene>
<dbReference type="AlphaFoldDB" id="A0A218WDW5"/>
<dbReference type="EMBL" id="PGOL01002869">
    <property type="protein sequence ID" value="PKI44548.1"/>
    <property type="molecule type" value="Genomic_DNA"/>
</dbReference>
<reference evidence="7 9" key="3">
    <citation type="submission" date="2017-11" db="EMBL/GenBank/DDBJ databases">
        <title>De-novo sequencing of pomegranate (Punica granatum L.) genome.</title>
        <authorList>
            <person name="Akparov Z."/>
            <person name="Amiraslanov A."/>
            <person name="Hajiyeva S."/>
            <person name="Abbasov M."/>
            <person name="Kaur K."/>
            <person name="Hamwieh A."/>
            <person name="Solovyev V."/>
            <person name="Salamov A."/>
            <person name="Braich B."/>
            <person name="Kosarev P."/>
            <person name="Mahmoud A."/>
            <person name="Hajiyev E."/>
            <person name="Babayeva S."/>
            <person name="Izzatullayeva V."/>
            <person name="Mammadov A."/>
            <person name="Mammadov A."/>
            <person name="Sharifova S."/>
            <person name="Ojaghi J."/>
            <person name="Eynullazada K."/>
            <person name="Bayramov B."/>
            <person name="Abdulazimova A."/>
            <person name="Shahmuradov I."/>
        </authorList>
    </citation>
    <scope>NUCLEOTIDE SEQUENCE [LARGE SCALE GENOMIC DNA]</scope>
    <source>
        <strain evidence="7">AG2017</strain>
        <strain evidence="9">cv. AG2017</strain>
        <tissue evidence="7">Leaf</tissue>
    </source>
</reference>
<evidence type="ECO:0000313" key="8">
    <source>
        <dbReference type="Proteomes" id="UP000197138"/>
    </source>
</evidence>
<feature type="region of interest" description="Disordered" evidence="4">
    <location>
        <begin position="213"/>
        <end position="240"/>
    </location>
</feature>
<keyword evidence="3" id="KW-0653">Protein transport</keyword>
<dbReference type="OrthoDB" id="1922221at2759"/>
<reference evidence="8" key="1">
    <citation type="journal article" date="2017" name="Plant J.">
        <title>The pomegranate (Punica granatum L.) genome and the genomics of punicalagin biosynthesis.</title>
        <authorList>
            <person name="Qin G."/>
            <person name="Xu C."/>
            <person name="Ming R."/>
            <person name="Tang H."/>
            <person name="Guyot R."/>
            <person name="Kramer E.M."/>
            <person name="Hu Y."/>
            <person name="Yi X."/>
            <person name="Qi Y."/>
            <person name="Xu X."/>
            <person name="Gao Z."/>
            <person name="Pan H."/>
            <person name="Jian J."/>
            <person name="Tian Y."/>
            <person name="Yue Z."/>
            <person name="Xu Y."/>
        </authorList>
    </citation>
    <scope>NUCLEOTIDE SEQUENCE [LARGE SCALE GENOMIC DNA]</scope>
    <source>
        <strain evidence="8">cv. Dabenzi</strain>
    </source>
</reference>
<dbReference type="Gene3D" id="1.20.1280.170">
    <property type="entry name" value="Exocyst complex component Exo70"/>
    <property type="match status" value="1"/>
</dbReference>
<dbReference type="STRING" id="22663.A0A218WDW5"/>
<dbReference type="GO" id="GO:0015031">
    <property type="term" value="P:protein transport"/>
    <property type="evidence" value="ECO:0007669"/>
    <property type="project" value="UniProtKB-KW"/>
</dbReference>
<dbReference type="InterPro" id="IPR016159">
    <property type="entry name" value="Cullin_repeat-like_dom_sf"/>
</dbReference>
<keyword evidence="3" id="KW-0268">Exocytosis</keyword>
<dbReference type="Pfam" id="PF20669">
    <property type="entry name" value="Exo70_N"/>
    <property type="match status" value="1"/>
</dbReference>
<evidence type="ECO:0000256" key="2">
    <source>
        <dbReference type="ARBA" id="ARBA00022448"/>
    </source>
</evidence>
<dbReference type="InterPro" id="IPR046364">
    <property type="entry name" value="Exo70_C"/>
</dbReference>
<evidence type="ECO:0000256" key="4">
    <source>
        <dbReference type="SAM" id="MobiDB-lite"/>
    </source>
</evidence>
<feature type="compositionally biased region" description="Basic and acidic residues" evidence="4">
    <location>
        <begin position="79"/>
        <end position="91"/>
    </location>
</feature>
<dbReference type="GeneID" id="116214709"/>
<dbReference type="InterPro" id="IPR004140">
    <property type="entry name" value="Exo70"/>
</dbReference>
<comment type="caution">
    <text evidence="6">The sequence shown here is derived from an EMBL/GenBank/DDBJ whole genome shotgun (WGS) entry which is preliminary data.</text>
</comment>
<organism evidence="6 8">
    <name type="scientific">Punica granatum</name>
    <name type="common">Pomegranate</name>
    <dbReference type="NCBI Taxonomy" id="22663"/>
    <lineage>
        <taxon>Eukaryota</taxon>
        <taxon>Viridiplantae</taxon>
        <taxon>Streptophyta</taxon>
        <taxon>Embryophyta</taxon>
        <taxon>Tracheophyta</taxon>
        <taxon>Spermatophyta</taxon>
        <taxon>Magnoliopsida</taxon>
        <taxon>eudicotyledons</taxon>
        <taxon>Gunneridae</taxon>
        <taxon>Pentapetalae</taxon>
        <taxon>rosids</taxon>
        <taxon>malvids</taxon>
        <taxon>Myrtales</taxon>
        <taxon>Lythraceae</taxon>
        <taxon>Punica</taxon>
    </lineage>
</organism>
<comment type="similarity">
    <text evidence="1 3">Belongs to the EXO70 family.</text>
</comment>
<reference evidence="6" key="2">
    <citation type="submission" date="2017-06" db="EMBL/GenBank/DDBJ databases">
        <title>The pomegranate genome and the genomics of punicalagin biosynthesis.</title>
        <authorList>
            <person name="Xu C."/>
        </authorList>
    </citation>
    <scope>NUCLEOTIDE SEQUENCE [LARGE SCALE GENOMIC DNA]</scope>
    <source>
        <tissue evidence="6">Fresh leaf</tissue>
    </source>
</reference>
<evidence type="ECO:0000256" key="1">
    <source>
        <dbReference type="ARBA" id="ARBA00006756"/>
    </source>
</evidence>
<evidence type="ECO:0000313" key="9">
    <source>
        <dbReference type="Proteomes" id="UP000233551"/>
    </source>
</evidence>
<evidence type="ECO:0000313" key="7">
    <source>
        <dbReference type="EMBL" id="PKI44548.1"/>
    </source>
</evidence>
<keyword evidence="2 3" id="KW-0813">Transport</keyword>
<dbReference type="PANTHER" id="PTHR12542">
    <property type="entry name" value="EXOCYST COMPLEX PROTEIN EXO70"/>
    <property type="match status" value="1"/>
</dbReference>
<dbReference type="GO" id="GO:0005546">
    <property type="term" value="F:phosphatidylinositol-4,5-bisphosphate binding"/>
    <property type="evidence" value="ECO:0007669"/>
    <property type="project" value="InterPro"/>
</dbReference>
<feature type="compositionally biased region" description="Basic and acidic residues" evidence="4">
    <location>
        <begin position="52"/>
        <end position="68"/>
    </location>
</feature>
<evidence type="ECO:0000256" key="3">
    <source>
        <dbReference type="RuleBase" id="RU365026"/>
    </source>
</evidence>
<dbReference type="GO" id="GO:0000145">
    <property type="term" value="C:exocyst"/>
    <property type="evidence" value="ECO:0007669"/>
    <property type="project" value="InterPro"/>
</dbReference>
<feature type="region of interest" description="Disordered" evidence="4">
    <location>
        <begin position="1"/>
        <end position="91"/>
    </location>
</feature>
<dbReference type="GO" id="GO:0006887">
    <property type="term" value="P:exocytosis"/>
    <property type="evidence" value="ECO:0007669"/>
    <property type="project" value="UniProtKB-KW"/>
</dbReference>
<feature type="compositionally biased region" description="Basic and acidic residues" evidence="4">
    <location>
        <begin position="219"/>
        <end position="239"/>
    </location>
</feature>